<evidence type="ECO:0000256" key="2">
    <source>
        <dbReference type="ARBA" id="ARBA00010497"/>
    </source>
</evidence>
<comment type="cofactor">
    <cofactor evidence="1">
        <name>Zn(2+)</name>
        <dbReference type="ChEBI" id="CHEBI:29105"/>
    </cofactor>
</comment>
<sequence>MASPTPVLDRARHVGYWQRCQRTFLPSDYTSNDSSRLTLAFFIVSALDLLSAPLTASDRAAVRVWVLGLQHPDGGFCGSATHALPGQDAVKGVANLAATSFALLLLAAAAESDEEAAAAFGGVERRKLLRWLRRLQRSDGSFGQVLWEGEPMGGRDTRHSYLASCVRWMLRGDVERGQNAWEEDIDVDALVGHIRRGQTYDGGLAETSRHESHAGYAYCGVAALHMLDRPLSSSSRPDRRDAIARGLADRLALVDFLVQRQFRYLAREEEMCATSEGENLIEPPLGSSDECSHVGYNGRWNKKADTCYCWWVAGTLEMLDGHNLVNGRPARRFLLDITQHRIGGFSKSAGGPPDLFHSYLGLAALALLGEQGLREIDVALCCSRDISRKIELAREGLLKAGDGEDVFDGDGFWDGVG</sequence>
<dbReference type="Pfam" id="PF00432">
    <property type="entry name" value="Prenyltrans"/>
    <property type="match status" value="1"/>
</dbReference>
<keyword evidence="7" id="KW-0862">Zinc</keyword>
<dbReference type="PANTHER" id="PTHR11774">
    <property type="entry name" value="GERANYLGERANYL TRANSFERASE TYPE BETA SUBUNIT"/>
    <property type="match status" value="1"/>
</dbReference>
<dbReference type="InterPro" id="IPR045089">
    <property type="entry name" value="PGGT1B-like"/>
</dbReference>
<dbReference type="STRING" id="268505.A0A2A9P7M7"/>
<feature type="domain" description="Prenyltransferase alpha-alpha toroid" evidence="8">
    <location>
        <begin position="8"/>
        <end position="381"/>
    </location>
</feature>
<evidence type="ECO:0000256" key="7">
    <source>
        <dbReference type="ARBA" id="ARBA00022833"/>
    </source>
</evidence>
<dbReference type="GO" id="GO:0005953">
    <property type="term" value="C:CAAX-protein geranylgeranyltransferase complex"/>
    <property type="evidence" value="ECO:0007669"/>
    <property type="project" value="TreeGrafter"/>
</dbReference>
<dbReference type="InterPro" id="IPR001330">
    <property type="entry name" value="Prenyltrans"/>
</dbReference>
<keyword evidence="10" id="KW-1185">Reference proteome</keyword>
<organism evidence="9 10">
    <name type="scientific">Ophiocordyceps unilateralis</name>
    <name type="common">Zombie-ant fungus</name>
    <name type="synonym">Torrubia unilateralis</name>
    <dbReference type="NCBI Taxonomy" id="268505"/>
    <lineage>
        <taxon>Eukaryota</taxon>
        <taxon>Fungi</taxon>
        <taxon>Dikarya</taxon>
        <taxon>Ascomycota</taxon>
        <taxon>Pezizomycotina</taxon>
        <taxon>Sordariomycetes</taxon>
        <taxon>Hypocreomycetidae</taxon>
        <taxon>Hypocreales</taxon>
        <taxon>Ophiocordycipitaceae</taxon>
        <taxon>Ophiocordyceps</taxon>
    </lineage>
</organism>
<dbReference type="AlphaFoldDB" id="A0A2A9P7M7"/>
<evidence type="ECO:0000256" key="6">
    <source>
        <dbReference type="ARBA" id="ARBA00022737"/>
    </source>
</evidence>
<dbReference type="Gene3D" id="1.50.10.20">
    <property type="match status" value="1"/>
</dbReference>
<keyword evidence="3" id="KW-0637">Prenyltransferase</keyword>
<keyword evidence="5" id="KW-0479">Metal-binding</keyword>
<gene>
    <name evidence="9" type="ORF">XA68_15819</name>
</gene>
<reference evidence="9 10" key="2">
    <citation type="journal article" date="2017" name="Sci. Rep.">
        <title>Ant-infecting Ophiocordyceps genomes reveal a high diversity of potential behavioral manipulation genes and a possible major role for enterotoxins.</title>
        <authorList>
            <person name="de Bekker C."/>
            <person name="Ohm R.A."/>
            <person name="Evans H.C."/>
            <person name="Brachmann A."/>
            <person name="Hughes D.P."/>
        </authorList>
    </citation>
    <scope>NUCLEOTIDE SEQUENCE [LARGE SCALE GENOMIC DNA]</scope>
    <source>
        <strain evidence="9 10">SC16a</strain>
    </source>
</reference>
<evidence type="ECO:0000313" key="10">
    <source>
        <dbReference type="Proteomes" id="UP000037136"/>
    </source>
</evidence>
<proteinExistence type="inferred from homology"/>
<keyword evidence="4" id="KW-0808">Transferase</keyword>
<accession>A0A2A9P7M7</accession>
<keyword evidence="6" id="KW-0677">Repeat</keyword>
<evidence type="ECO:0000256" key="3">
    <source>
        <dbReference type="ARBA" id="ARBA00022602"/>
    </source>
</evidence>
<evidence type="ECO:0000259" key="8">
    <source>
        <dbReference type="Pfam" id="PF00432"/>
    </source>
</evidence>
<dbReference type="GO" id="GO:0004662">
    <property type="term" value="F:CAAX-protein geranylgeranyltransferase activity"/>
    <property type="evidence" value="ECO:0007669"/>
    <property type="project" value="TreeGrafter"/>
</dbReference>
<evidence type="ECO:0000313" key="9">
    <source>
        <dbReference type="EMBL" id="PFH56892.1"/>
    </source>
</evidence>
<reference evidence="9 10" key="1">
    <citation type="journal article" date="2015" name="BMC Genomics">
        <title>Gene expression during zombie ant biting behavior reflects the complexity underlying fungal parasitic behavioral manipulation.</title>
        <authorList>
            <person name="de Bekker C."/>
            <person name="Ohm R.A."/>
            <person name="Loreto R.G."/>
            <person name="Sebastian A."/>
            <person name="Albert I."/>
            <person name="Merrow M."/>
            <person name="Brachmann A."/>
            <person name="Hughes D.P."/>
        </authorList>
    </citation>
    <scope>NUCLEOTIDE SEQUENCE [LARGE SCALE GENOMIC DNA]</scope>
    <source>
        <strain evidence="9 10">SC16a</strain>
    </source>
</reference>
<dbReference type="SUPFAM" id="SSF48239">
    <property type="entry name" value="Terpenoid cyclases/Protein prenyltransferases"/>
    <property type="match status" value="1"/>
</dbReference>
<dbReference type="Proteomes" id="UP000037136">
    <property type="component" value="Unassembled WGS sequence"/>
</dbReference>
<dbReference type="EMBL" id="LAZP02000491">
    <property type="protein sequence ID" value="PFH56892.1"/>
    <property type="molecule type" value="Genomic_DNA"/>
</dbReference>
<comment type="similarity">
    <text evidence="2">Belongs to the protein prenyltransferase subunit beta family.</text>
</comment>
<name>A0A2A9P7M7_OPHUN</name>
<evidence type="ECO:0000256" key="1">
    <source>
        <dbReference type="ARBA" id="ARBA00001947"/>
    </source>
</evidence>
<evidence type="ECO:0000256" key="5">
    <source>
        <dbReference type="ARBA" id="ARBA00022723"/>
    </source>
</evidence>
<dbReference type="PANTHER" id="PTHR11774:SF4">
    <property type="entry name" value="GERANYLGERANYL TRANSFERASE TYPE-1 SUBUNIT BETA"/>
    <property type="match status" value="1"/>
</dbReference>
<dbReference type="GO" id="GO:0046872">
    <property type="term" value="F:metal ion binding"/>
    <property type="evidence" value="ECO:0007669"/>
    <property type="project" value="UniProtKB-KW"/>
</dbReference>
<protein>
    <recommendedName>
        <fullName evidence="8">Prenyltransferase alpha-alpha toroid domain-containing protein</fullName>
    </recommendedName>
</protein>
<comment type="caution">
    <text evidence="9">The sequence shown here is derived from an EMBL/GenBank/DDBJ whole genome shotgun (WGS) entry which is preliminary data.</text>
</comment>
<dbReference type="OrthoDB" id="24893at2759"/>
<dbReference type="InterPro" id="IPR008930">
    <property type="entry name" value="Terpenoid_cyclase/PrenylTrfase"/>
</dbReference>
<evidence type="ECO:0000256" key="4">
    <source>
        <dbReference type="ARBA" id="ARBA00022679"/>
    </source>
</evidence>